<dbReference type="EMBL" id="GBXM01062527">
    <property type="protein sequence ID" value="JAH46050.1"/>
    <property type="molecule type" value="Transcribed_RNA"/>
</dbReference>
<accession>A0A0E9SZG2</accession>
<organism evidence="1">
    <name type="scientific">Anguilla anguilla</name>
    <name type="common">European freshwater eel</name>
    <name type="synonym">Muraena anguilla</name>
    <dbReference type="NCBI Taxonomy" id="7936"/>
    <lineage>
        <taxon>Eukaryota</taxon>
        <taxon>Metazoa</taxon>
        <taxon>Chordata</taxon>
        <taxon>Craniata</taxon>
        <taxon>Vertebrata</taxon>
        <taxon>Euteleostomi</taxon>
        <taxon>Actinopterygii</taxon>
        <taxon>Neopterygii</taxon>
        <taxon>Teleostei</taxon>
        <taxon>Anguilliformes</taxon>
        <taxon>Anguillidae</taxon>
        <taxon>Anguilla</taxon>
    </lineage>
</organism>
<protein>
    <submittedName>
        <fullName evidence="1">Uncharacterized protein</fullName>
    </submittedName>
</protein>
<reference evidence="1" key="1">
    <citation type="submission" date="2014-11" db="EMBL/GenBank/DDBJ databases">
        <authorList>
            <person name="Amaro Gonzalez C."/>
        </authorList>
    </citation>
    <scope>NUCLEOTIDE SEQUENCE</scope>
</reference>
<dbReference type="AlphaFoldDB" id="A0A0E9SZG2"/>
<proteinExistence type="predicted"/>
<name>A0A0E9SZG2_ANGAN</name>
<evidence type="ECO:0000313" key="1">
    <source>
        <dbReference type="EMBL" id="JAH46050.1"/>
    </source>
</evidence>
<reference evidence="1" key="2">
    <citation type="journal article" date="2015" name="Fish Shellfish Immunol.">
        <title>Early steps in the European eel (Anguilla anguilla)-Vibrio vulnificus interaction in the gills: Role of the RtxA13 toxin.</title>
        <authorList>
            <person name="Callol A."/>
            <person name="Pajuelo D."/>
            <person name="Ebbesson L."/>
            <person name="Teles M."/>
            <person name="MacKenzie S."/>
            <person name="Amaro C."/>
        </authorList>
    </citation>
    <scope>NUCLEOTIDE SEQUENCE</scope>
</reference>
<sequence>MAASHKDYRCVTSVHYNKLISYSTITKN</sequence>